<keyword evidence="8" id="KW-0902">Two-component regulatory system</keyword>
<feature type="domain" description="Histidine kinase" evidence="9">
    <location>
        <begin position="29"/>
        <end position="231"/>
    </location>
</feature>
<dbReference type="SUPFAM" id="SSF55874">
    <property type="entry name" value="ATPase domain of HSP90 chaperone/DNA topoisomerase II/histidine kinase"/>
    <property type="match status" value="1"/>
</dbReference>
<evidence type="ECO:0000256" key="4">
    <source>
        <dbReference type="ARBA" id="ARBA00022679"/>
    </source>
</evidence>
<dbReference type="InterPro" id="IPR036890">
    <property type="entry name" value="HATPase_C_sf"/>
</dbReference>
<dbReference type="SMART" id="SM00387">
    <property type="entry name" value="HATPase_c"/>
    <property type="match status" value="1"/>
</dbReference>
<evidence type="ECO:0000256" key="1">
    <source>
        <dbReference type="ARBA" id="ARBA00000085"/>
    </source>
</evidence>
<reference evidence="11 12" key="1">
    <citation type="submission" date="2017-11" db="EMBL/GenBank/DDBJ databases">
        <title>Bacillus camelliae sp. nov., isolated from pu'er tea.</title>
        <authorList>
            <person name="Niu L."/>
        </authorList>
    </citation>
    <scope>NUCLEOTIDE SEQUENCE [LARGE SCALE GENOMIC DNA]</scope>
    <source>
        <strain evidence="11 12">7578-1</strain>
    </source>
</reference>
<dbReference type="GO" id="GO:0000155">
    <property type="term" value="F:phosphorelay sensor kinase activity"/>
    <property type="evidence" value="ECO:0007669"/>
    <property type="project" value="InterPro"/>
</dbReference>
<sequence length="526" mass="59033">MEESQPKKIDINEEAHLSQLASVGQIAAGIAHEVRNPLTAVKGFLQLLEQDSKQEYIDIAQSELDNALVTLNNLLQVSKPDLEDEAFQPIHLAVELETILNLFQDKVYKINIVTDFKNADTAISGRKNQLKKVFFNLIKNAIESITDTGTITIKHFATQNEVTVVISDTGIGIPKEKLSLLGTPFFSTKENGTGMGLTQVFSVVYQHGGKIIVDSEENLGTTFTVILPLQNLITKRSVSKLELEYTENASIREFFISNREHFEEQLLCEATNVKEKIAEIQAIGNINLIENAHKLTLFVVDNREHELIQFAKNEGIAWAKHSLTLAFKLEWVQAIRRTLWEFLYNYTNNIRDLTSNEDFFSMEKNINAMVDQFLNHFFISYSKYKDELLSSQMKIVENLSVPIIPISETICILPLIGAIDSKRIETIGDKVIDHIGKSHIQYLIIDLSGVAQMEGIIMQKLIQIIDGISMMGCQAVLTGLRSEIVKSMLKIGLNLNEKAITKGTLQLALADLLNNSSFMQPSLPNI</sequence>
<dbReference type="AlphaFoldDB" id="A0A2N3LPM5"/>
<keyword evidence="6" id="KW-0418">Kinase</keyword>
<protein>
    <recommendedName>
        <fullName evidence="2">histidine kinase</fullName>
        <ecNumber evidence="2">2.7.13.3</ecNumber>
    </recommendedName>
</protein>
<dbReference type="InterPro" id="IPR036097">
    <property type="entry name" value="HisK_dim/P_sf"/>
</dbReference>
<evidence type="ECO:0000256" key="6">
    <source>
        <dbReference type="ARBA" id="ARBA00022777"/>
    </source>
</evidence>
<dbReference type="InterPro" id="IPR003661">
    <property type="entry name" value="HisK_dim/P_dom"/>
</dbReference>
<dbReference type="Pfam" id="PF01740">
    <property type="entry name" value="STAS"/>
    <property type="match status" value="1"/>
</dbReference>
<dbReference type="SMART" id="SM00388">
    <property type="entry name" value="HisKA"/>
    <property type="match status" value="1"/>
</dbReference>
<dbReference type="Gene3D" id="3.30.750.24">
    <property type="entry name" value="STAS domain"/>
    <property type="match status" value="1"/>
</dbReference>
<evidence type="ECO:0000256" key="8">
    <source>
        <dbReference type="ARBA" id="ARBA00023012"/>
    </source>
</evidence>
<keyword evidence="4" id="KW-0808">Transferase</keyword>
<evidence type="ECO:0000256" key="3">
    <source>
        <dbReference type="ARBA" id="ARBA00022553"/>
    </source>
</evidence>
<dbReference type="InterPro" id="IPR004358">
    <property type="entry name" value="Sig_transdc_His_kin-like_C"/>
</dbReference>
<dbReference type="PROSITE" id="PS50801">
    <property type="entry name" value="STAS"/>
    <property type="match status" value="1"/>
</dbReference>
<dbReference type="EMBL" id="PIQO01000001">
    <property type="protein sequence ID" value="PKR86571.1"/>
    <property type="molecule type" value="Genomic_DNA"/>
</dbReference>
<evidence type="ECO:0000256" key="2">
    <source>
        <dbReference type="ARBA" id="ARBA00012438"/>
    </source>
</evidence>
<evidence type="ECO:0000256" key="7">
    <source>
        <dbReference type="ARBA" id="ARBA00022840"/>
    </source>
</evidence>
<proteinExistence type="predicted"/>
<keyword evidence="3" id="KW-0597">Phosphoprotein</keyword>
<dbReference type="Gene3D" id="3.30.565.10">
    <property type="entry name" value="Histidine kinase-like ATPase, C-terminal domain"/>
    <property type="match status" value="1"/>
</dbReference>
<dbReference type="CDD" id="cd07041">
    <property type="entry name" value="STAS_RsbR_RsbS_like"/>
    <property type="match status" value="1"/>
</dbReference>
<evidence type="ECO:0000313" key="11">
    <source>
        <dbReference type="EMBL" id="PKR86571.1"/>
    </source>
</evidence>
<dbReference type="SUPFAM" id="SSF52091">
    <property type="entry name" value="SpoIIaa-like"/>
    <property type="match status" value="1"/>
</dbReference>
<dbReference type="InterPro" id="IPR003594">
    <property type="entry name" value="HATPase_dom"/>
</dbReference>
<dbReference type="Gene3D" id="1.10.287.130">
    <property type="match status" value="1"/>
</dbReference>
<dbReference type="EC" id="2.7.13.3" evidence="2"/>
<accession>A0A2N3LPM5</accession>
<keyword evidence="5" id="KW-0547">Nucleotide-binding</keyword>
<dbReference type="GO" id="GO:0005524">
    <property type="term" value="F:ATP binding"/>
    <property type="evidence" value="ECO:0007669"/>
    <property type="project" value="UniProtKB-KW"/>
</dbReference>
<comment type="caution">
    <text evidence="11">The sequence shown here is derived from an EMBL/GenBank/DDBJ whole genome shotgun (WGS) entry which is preliminary data.</text>
</comment>
<dbReference type="InterPro" id="IPR036513">
    <property type="entry name" value="STAS_dom_sf"/>
</dbReference>
<dbReference type="Proteomes" id="UP000233440">
    <property type="component" value="Unassembled WGS sequence"/>
</dbReference>
<keyword evidence="12" id="KW-1185">Reference proteome</keyword>
<dbReference type="CDD" id="cd00082">
    <property type="entry name" value="HisKA"/>
    <property type="match status" value="1"/>
</dbReference>
<dbReference type="PRINTS" id="PR00344">
    <property type="entry name" value="BCTRLSENSOR"/>
</dbReference>
<dbReference type="RefSeq" id="WP_101352222.1">
    <property type="nucleotide sequence ID" value="NZ_PIQO01000001.1"/>
</dbReference>
<feature type="domain" description="STAS" evidence="10">
    <location>
        <begin position="400"/>
        <end position="512"/>
    </location>
</feature>
<evidence type="ECO:0000259" key="9">
    <source>
        <dbReference type="PROSITE" id="PS50109"/>
    </source>
</evidence>
<dbReference type="InterPro" id="IPR002645">
    <property type="entry name" value="STAS_dom"/>
</dbReference>
<dbReference type="PROSITE" id="PS50109">
    <property type="entry name" value="HIS_KIN"/>
    <property type="match status" value="1"/>
</dbReference>
<dbReference type="Pfam" id="PF02518">
    <property type="entry name" value="HATPase_c"/>
    <property type="match status" value="1"/>
</dbReference>
<comment type="catalytic activity">
    <reaction evidence="1">
        <text>ATP + protein L-histidine = ADP + protein N-phospho-L-histidine.</text>
        <dbReference type="EC" id="2.7.13.3"/>
    </reaction>
</comment>
<evidence type="ECO:0000256" key="5">
    <source>
        <dbReference type="ARBA" id="ARBA00022741"/>
    </source>
</evidence>
<dbReference type="OrthoDB" id="2379721at2"/>
<evidence type="ECO:0000313" key="12">
    <source>
        <dbReference type="Proteomes" id="UP000233440"/>
    </source>
</evidence>
<name>A0A2N3LPM5_9BACI</name>
<dbReference type="Pfam" id="PF00512">
    <property type="entry name" value="HisKA"/>
    <property type="match status" value="1"/>
</dbReference>
<dbReference type="InterPro" id="IPR005467">
    <property type="entry name" value="His_kinase_dom"/>
</dbReference>
<dbReference type="PANTHER" id="PTHR43065:SF10">
    <property type="entry name" value="PEROXIDE STRESS-ACTIVATED HISTIDINE KINASE MAK3"/>
    <property type="match status" value="1"/>
</dbReference>
<organism evidence="11 12">
    <name type="scientific">Heyndrickxia camelliae</name>
    <dbReference type="NCBI Taxonomy" id="1707093"/>
    <lineage>
        <taxon>Bacteria</taxon>
        <taxon>Bacillati</taxon>
        <taxon>Bacillota</taxon>
        <taxon>Bacilli</taxon>
        <taxon>Bacillales</taxon>
        <taxon>Bacillaceae</taxon>
        <taxon>Heyndrickxia</taxon>
    </lineage>
</organism>
<gene>
    <name evidence="11" type="ORF">CWO92_00455</name>
</gene>
<dbReference type="SUPFAM" id="SSF47384">
    <property type="entry name" value="Homodimeric domain of signal transducing histidine kinase"/>
    <property type="match status" value="1"/>
</dbReference>
<dbReference type="PANTHER" id="PTHR43065">
    <property type="entry name" value="SENSOR HISTIDINE KINASE"/>
    <property type="match status" value="1"/>
</dbReference>
<keyword evidence="7" id="KW-0067">ATP-binding</keyword>
<evidence type="ECO:0000259" key="10">
    <source>
        <dbReference type="PROSITE" id="PS50801"/>
    </source>
</evidence>